<name>A0A830F1J7_9EURY</name>
<dbReference type="RefSeq" id="WP_188979575.1">
    <property type="nucleotide sequence ID" value="NZ_BMPD01000006.1"/>
</dbReference>
<feature type="transmembrane region" description="Helical" evidence="5">
    <location>
        <begin position="54"/>
        <end position="74"/>
    </location>
</feature>
<proteinExistence type="predicted"/>
<feature type="transmembrane region" description="Helical" evidence="5">
    <location>
        <begin position="143"/>
        <end position="163"/>
    </location>
</feature>
<dbReference type="Pfam" id="PF01988">
    <property type="entry name" value="VIT1"/>
    <property type="match status" value="1"/>
</dbReference>
<feature type="transmembrane region" description="Helical" evidence="5">
    <location>
        <begin position="110"/>
        <end position="131"/>
    </location>
</feature>
<reference evidence="6" key="1">
    <citation type="journal article" date="2014" name="Int. J. Syst. Evol. Microbiol.">
        <title>Complete genome sequence of Corynebacterium casei LMG S-19264T (=DSM 44701T), isolated from a smear-ripened cheese.</title>
        <authorList>
            <consortium name="US DOE Joint Genome Institute (JGI-PGF)"/>
            <person name="Walter F."/>
            <person name="Albersmeier A."/>
            <person name="Kalinowski J."/>
            <person name="Ruckert C."/>
        </authorList>
    </citation>
    <scope>NUCLEOTIDE SEQUENCE</scope>
    <source>
        <strain evidence="6">JCM 19018</strain>
    </source>
</reference>
<dbReference type="AlphaFoldDB" id="A0A830F1J7"/>
<organism evidence="6 7">
    <name type="scientific">Haloarcula sebkhae</name>
    <dbReference type="NCBI Taxonomy" id="932660"/>
    <lineage>
        <taxon>Archaea</taxon>
        <taxon>Methanobacteriati</taxon>
        <taxon>Methanobacteriota</taxon>
        <taxon>Stenosarchaea group</taxon>
        <taxon>Halobacteria</taxon>
        <taxon>Halobacteriales</taxon>
        <taxon>Haloarculaceae</taxon>
        <taxon>Haloarcula</taxon>
    </lineage>
</organism>
<comment type="subcellular location">
    <subcellularLocation>
        <location evidence="1">Endomembrane system</location>
        <topology evidence="1">Multi-pass membrane protein</topology>
    </subcellularLocation>
</comment>
<evidence type="ECO:0008006" key="8">
    <source>
        <dbReference type="Google" id="ProtNLM"/>
    </source>
</evidence>
<dbReference type="GO" id="GO:0005384">
    <property type="term" value="F:manganese ion transmembrane transporter activity"/>
    <property type="evidence" value="ECO:0007669"/>
    <property type="project" value="InterPro"/>
</dbReference>
<evidence type="ECO:0000256" key="5">
    <source>
        <dbReference type="SAM" id="Phobius"/>
    </source>
</evidence>
<gene>
    <name evidence="6" type="ORF">GCM10009067_32290</name>
</gene>
<dbReference type="InterPro" id="IPR008217">
    <property type="entry name" value="Ccc1_fam"/>
</dbReference>
<protein>
    <recommendedName>
        <fullName evidence="8">VIT family protein</fullName>
    </recommendedName>
</protein>
<evidence type="ECO:0000256" key="1">
    <source>
        <dbReference type="ARBA" id="ARBA00004127"/>
    </source>
</evidence>
<comment type="caution">
    <text evidence="6">The sequence shown here is derived from an EMBL/GenBank/DDBJ whole genome shotgun (WGS) entry which is preliminary data.</text>
</comment>
<dbReference type="GO" id="GO:0012505">
    <property type="term" value="C:endomembrane system"/>
    <property type="evidence" value="ECO:0007669"/>
    <property type="project" value="UniProtKB-SubCell"/>
</dbReference>
<feature type="transmembrane region" description="Helical" evidence="5">
    <location>
        <begin position="170"/>
        <end position="191"/>
    </location>
</feature>
<reference evidence="6" key="2">
    <citation type="submission" date="2020-09" db="EMBL/GenBank/DDBJ databases">
        <authorList>
            <person name="Sun Q."/>
            <person name="Ohkuma M."/>
        </authorList>
    </citation>
    <scope>NUCLEOTIDE SEQUENCE</scope>
    <source>
        <strain evidence="6">JCM 19018</strain>
    </source>
</reference>
<feature type="transmembrane region" description="Helical" evidence="5">
    <location>
        <begin position="24"/>
        <end position="48"/>
    </location>
</feature>
<evidence type="ECO:0000313" key="7">
    <source>
        <dbReference type="Proteomes" id="UP000614221"/>
    </source>
</evidence>
<evidence type="ECO:0000256" key="3">
    <source>
        <dbReference type="ARBA" id="ARBA00022989"/>
    </source>
</evidence>
<dbReference type="OrthoDB" id="60696at2157"/>
<evidence type="ECO:0000313" key="6">
    <source>
        <dbReference type="EMBL" id="GGK77402.1"/>
    </source>
</evidence>
<keyword evidence="3 5" id="KW-1133">Transmembrane helix</keyword>
<keyword evidence="4 5" id="KW-0472">Membrane</keyword>
<dbReference type="GO" id="GO:0030026">
    <property type="term" value="P:intracellular manganese ion homeostasis"/>
    <property type="evidence" value="ECO:0007669"/>
    <property type="project" value="InterPro"/>
</dbReference>
<evidence type="ECO:0000256" key="4">
    <source>
        <dbReference type="ARBA" id="ARBA00023136"/>
    </source>
</evidence>
<keyword evidence="2 5" id="KW-0812">Transmembrane</keyword>
<dbReference type="Proteomes" id="UP000614221">
    <property type="component" value="Unassembled WGS sequence"/>
</dbReference>
<dbReference type="EMBL" id="BMPD01000006">
    <property type="protein sequence ID" value="GGK77402.1"/>
    <property type="molecule type" value="Genomic_DNA"/>
</dbReference>
<sequence>MASIRQFLRRLLGKEDVRAISRRYFISNGFDGTLTSIGIIVGAVLSGVPDGYTVIKIGLGAAVGLGTSAVWSVWEIERAETRAEIRRTERAMLKDLDDTRVQRDQSGARFVHAIMSGLGPLIGVLIPLTPFVVEGTVVTMAEAALIAVGLGIGVLGAFGAYMGSISGQRWYVAAARMGLAGLVVAILNLFLPG</sequence>
<accession>A0A830F1J7</accession>
<evidence type="ECO:0000256" key="2">
    <source>
        <dbReference type="ARBA" id="ARBA00022692"/>
    </source>
</evidence>